<dbReference type="InterPro" id="IPR003593">
    <property type="entry name" value="AAA+_ATPase"/>
</dbReference>
<keyword evidence="6 7" id="KW-0539">Nucleus</keyword>
<keyword evidence="11" id="KW-1185">Reference proteome</keyword>
<feature type="domain" description="AAA+ ATPase" evidence="9">
    <location>
        <begin position="603"/>
        <end position="750"/>
    </location>
</feature>
<dbReference type="SUPFAM" id="SSF52540">
    <property type="entry name" value="P-loop containing nucleoside triphosphate hydrolases"/>
    <property type="match status" value="1"/>
</dbReference>
<dbReference type="InterPro" id="IPR043151">
    <property type="entry name" value="BAH_sf"/>
</dbReference>
<evidence type="ECO:0000259" key="9">
    <source>
        <dbReference type="SMART" id="SM00382"/>
    </source>
</evidence>
<keyword evidence="3 7" id="KW-0235">DNA replication</keyword>
<dbReference type="Pfam" id="PF09079">
    <property type="entry name" value="WHD_Cdc6"/>
    <property type="match status" value="1"/>
</dbReference>
<protein>
    <recommendedName>
        <fullName evidence="7">Origin recognition complex subunit 1</fullName>
    </recommendedName>
</protein>
<dbReference type="InterPro" id="IPR003959">
    <property type="entry name" value="ATPase_AAA_core"/>
</dbReference>
<evidence type="ECO:0000313" key="11">
    <source>
        <dbReference type="Proteomes" id="UP001162164"/>
    </source>
</evidence>
<comment type="caution">
    <text evidence="10">The sequence shown here is derived from an EMBL/GenBank/DDBJ whole genome shotgun (WGS) entry which is preliminary data.</text>
</comment>
<evidence type="ECO:0000256" key="3">
    <source>
        <dbReference type="ARBA" id="ARBA00022705"/>
    </source>
</evidence>
<feature type="region of interest" description="Disordered" evidence="8">
    <location>
        <begin position="432"/>
        <end position="538"/>
    </location>
</feature>
<evidence type="ECO:0000313" key="10">
    <source>
        <dbReference type="EMBL" id="KAJ8978816.1"/>
    </source>
</evidence>
<comment type="subunit">
    <text evidence="7">ORC is composed of six subunits.</text>
</comment>
<accession>A0ABQ9JKU7</accession>
<dbReference type="CDD" id="cd00009">
    <property type="entry name" value="AAA"/>
    <property type="match status" value="1"/>
</dbReference>
<proteinExistence type="inferred from homology"/>
<organism evidence="10 11">
    <name type="scientific">Molorchus minor</name>
    <dbReference type="NCBI Taxonomy" id="1323400"/>
    <lineage>
        <taxon>Eukaryota</taxon>
        <taxon>Metazoa</taxon>
        <taxon>Ecdysozoa</taxon>
        <taxon>Arthropoda</taxon>
        <taxon>Hexapoda</taxon>
        <taxon>Insecta</taxon>
        <taxon>Pterygota</taxon>
        <taxon>Neoptera</taxon>
        <taxon>Endopterygota</taxon>
        <taxon>Coleoptera</taxon>
        <taxon>Polyphaga</taxon>
        <taxon>Cucujiformia</taxon>
        <taxon>Chrysomeloidea</taxon>
        <taxon>Cerambycidae</taxon>
        <taxon>Lamiinae</taxon>
        <taxon>Monochamini</taxon>
        <taxon>Molorchus</taxon>
    </lineage>
</organism>
<dbReference type="InterPro" id="IPR050311">
    <property type="entry name" value="ORC1/CDC6"/>
</dbReference>
<dbReference type="InterPro" id="IPR041083">
    <property type="entry name" value="AAA_lid_10"/>
</dbReference>
<keyword evidence="4" id="KW-0479">Metal-binding</keyword>
<evidence type="ECO:0000256" key="5">
    <source>
        <dbReference type="ARBA" id="ARBA00023125"/>
    </source>
</evidence>
<evidence type="ECO:0000256" key="2">
    <source>
        <dbReference type="ARBA" id="ARBA00008398"/>
    </source>
</evidence>
<dbReference type="EMBL" id="JAPWTJ010000400">
    <property type="protein sequence ID" value="KAJ8978816.1"/>
    <property type="molecule type" value="Genomic_DNA"/>
</dbReference>
<dbReference type="Pfam" id="PF17872">
    <property type="entry name" value="AAA_lid_10"/>
    <property type="match status" value="1"/>
</dbReference>
<gene>
    <name evidence="10" type="ORF">NQ317_018906</name>
</gene>
<feature type="compositionally biased region" description="Polar residues" evidence="8">
    <location>
        <begin position="284"/>
        <end position="293"/>
    </location>
</feature>
<dbReference type="PANTHER" id="PTHR10763">
    <property type="entry name" value="CELL DIVISION CONTROL PROTEIN 6-RELATED"/>
    <property type="match status" value="1"/>
</dbReference>
<evidence type="ECO:0000256" key="7">
    <source>
        <dbReference type="RuleBase" id="RU365058"/>
    </source>
</evidence>
<dbReference type="Proteomes" id="UP001162164">
    <property type="component" value="Unassembled WGS sequence"/>
</dbReference>
<dbReference type="Pfam" id="PF00004">
    <property type="entry name" value="AAA"/>
    <property type="match status" value="1"/>
</dbReference>
<evidence type="ECO:0000256" key="1">
    <source>
        <dbReference type="ARBA" id="ARBA00004123"/>
    </source>
</evidence>
<name>A0ABQ9JKU7_9CUCU</name>
<feature type="region of interest" description="Disordered" evidence="8">
    <location>
        <begin position="244"/>
        <end position="392"/>
    </location>
</feature>
<reference evidence="10" key="1">
    <citation type="journal article" date="2023" name="Insect Mol. Biol.">
        <title>Genome sequencing provides insights into the evolution of gene families encoding plant cell wall-degrading enzymes in longhorned beetles.</title>
        <authorList>
            <person name="Shin N.R."/>
            <person name="Okamura Y."/>
            <person name="Kirsch R."/>
            <person name="Pauchet Y."/>
        </authorList>
    </citation>
    <scope>NUCLEOTIDE SEQUENCE</scope>
    <source>
        <strain evidence="10">MMC_N1</strain>
    </source>
</reference>
<feature type="compositionally biased region" description="Basic and acidic residues" evidence="8">
    <location>
        <begin position="347"/>
        <end position="356"/>
    </location>
</feature>
<dbReference type="Gene3D" id="1.10.8.60">
    <property type="match status" value="1"/>
</dbReference>
<evidence type="ECO:0000256" key="8">
    <source>
        <dbReference type="SAM" id="MobiDB-lite"/>
    </source>
</evidence>
<dbReference type="InterPro" id="IPR027417">
    <property type="entry name" value="P-loop_NTPase"/>
</dbReference>
<comment type="function">
    <text evidence="7">Component of the origin recognition complex (ORC) that binds origins of replication. DNA-binding is ATP-dependent, however specific DNA sequences that define origins of replication have not been identified so far. ORC is required to assemble the pre-replication complex necessary to initiate DNA replication.</text>
</comment>
<comment type="similarity">
    <text evidence="2 7">Belongs to the ORC1 family.</text>
</comment>
<keyword evidence="7" id="KW-0067">ATP-binding</keyword>
<dbReference type="InterPro" id="IPR015163">
    <property type="entry name" value="Cdc6_C"/>
</dbReference>
<evidence type="ECO:0000256" key="6">
    <source>
        <dbReference type="ARBA" id="ARBA00023242"/>
    </source>
</evidence>
<feature type="compositionally biased region" description="Basic residues" evidence="8">
    <location>
        <begin position="513"/>
        <end position="524"/>
    </location>
</feature>
<evidence type="ECO:0000256" key="4">
    <source>
        <dbReference type="ARBA" id="ARBA00022723"/>
    </source>
</evidence>
<dbReference type="Gene3D" id="3.40.50.300">
    <property type="entry name" value="P-loop containing nucleotide triphosphate hydrolases"/>
    <property type="match status" value="1"/>
</dbReference>
<comment type="subcellular location">
    <subcellularLocation>
        <location evidence="1 7">Nucleus</location>
    </subcellularLocation>
</comment>
<dbReference type="Gene3D" id="2.30.30.490">
    <property type="match status" value="1"/>
</dbReference>
<feature type="compositionally biased region" description="Low complexity" evidence="8">
    <location>
        <begin position="466"/>
        <end position="489"/>
    </location>
</feature>
<keyword evidence="7" id="KW-0547">Nucleotide-binding</keyword>
<dbReference type="SMART" id="SM00382">
    <property type="entry name" value="AAA"/>
    <property type="match status" value="1"/>
</dbReference>
<dbReference type="PANTHER" id="PTHR10763:SF23">
    <property type="entry name" value="ORIGIN RECOGNITION COMPLEX SUBUNIT 1"/>
    <property type="match status" value="1"/>
</dbReference>
<sequence>MTNSAKTVNIKIAEVPVSCYYPPFKKDKSLPYEYYRSFILNDVVYAVQDYAVVVASLDIEIVKLLCIFTNKKKKAQIVVRKYILARNLKKELEKEGCTEFDNNEVVEDFTKDYIINSDTILRKCELIYAQKEECCVISEGHFNPLKFFSCRYTLTTEGLFPTLSVPQWILTERNSRNIVRTQPLKQKRKLNLENEGQTVLDETVTDENTPLKMRSPKTRLTMTNFDKSLVIKLRISERNNYCTTTDLTAPSRKSTRVKSRKSYADYISPTKSTPRKRKPENESDSSYKSTPVRNSRKKDVGGSGGKSARKNDVTPGKRAIQTPKRYLNEHFESPSGASVRRSLRLTSTEEPKEGLTPHRSSRTSKRQISSSSDRENGRSLVQTPEKRVNLDESMRRAILKGKLQTVKLDDSTESPTISLNKKPRAVKQFYYDTSSDEDDSSEAEVKKSLRTRKPVTRSRQSSQEWTPSTSSHRQSCSSDSTTSESITQTPHRRCNTNQRCATPPSEESPPKTSKNRGGRILKTPKTKEIDTSPNSKEFSKQIREGFITPSMHSRNKAVEGESTPLMKARSHLHVSYVPTALPCREKEYSGVFNFLEGKLLDGCGGCMYISGVPGTGKTATVTAVVNNLLENDDVPKFSFVNINGMRLTEPRQSYVEILKQLAGKTVSWEQAQGMLEERFTKSKKCAPVVMVIDELDVLCTKRQDVVYNLLDWPTKAKSQLIVVTIANTMDLPERLLMSRVTSRLGLTRLTFQAYTHKQLQEIVTKRLTGTDSFNPDAIQLVARKVASVSGDARRALDICRRAAEIAETEGKGQLVNMNHVNDALNAMITQPKVRAIRNCSRLERVILQSIVAEVERTGVEETTFADVYKMMVSCMAIDGFKMVSGTVALSAVARLSACRLILTDQKCNDIYQKIVLNVSGDDVYYALKND</sequence>
<keyword evidence="5 7" id="KW-0238">DNA-binding</keyword>